<dbReference type="SUPFAM" id="SSF52266">
    <property type="entry name" value="SGNH hydrolase"/>
    <property type="match status" value="1"/>
</dbReference>
<dbReference type="PANTHER" id="PTHR14209">
    <property type="entry name" value="ISOAMYL ACETATE-HYDROLYZING ESTERASE 1"/>
    <property type="match status" value="1"/>
</dbReference>
<protein>
    <recommendedName>
        <fullName evidence="1">SGNH hydrolase-type esterase domain-containing protein</fullName>
    </recommendedName>
</protein>
<dbReference type="AlphaFoldDB" id="A0A8J5XQD7"/>
<evidence type="ECO:0000313" key="3">
    <source>
        <dbReference type="Proteomes" id="UP000751190"/>
    </source>
</evidence>
<dbReference type="InterPro" id="IPR013830">
    <property type="entry name" value="SGNH_hydro"/>
</dbReference>
<dbReference type="CDD" id="cd01838">
    <property type="entry name" value="Isoamyl_acetate_hydrolase_like"/>
    <property type="match status" value="1"/>
</dbReference>
<dbReference type="OrthoDB" id="671439at2759"/>
<dbReference type="Pfam" id="PF13472">
    <property type="entry name" value="Lipase_GDSL_2"/>
    <property type="match status" value="1"/>
</dbReference>
<accession>A0A8J5XQD7</accession>
<reference evidence="2" key="1">
    <citation type="submission" date="2021-05" db="EMBL/GenBank/DDBJ databases">
        <title>The genome of the haptophyte Pavlova lutheri (Diacronema luteri, Pavlovales) - a model for lipid biosynthesis in eukaryotic algae.</title>
        <authorList>
            <person name="Hulatt C.J."/>
            <person name="Posewitz M.C."/>
        </authorList>
    </citation>
    <scope>NUCLEOTIDE SEQUENCE</scope>
    <source>
        <strain evidence="2">NIVA-4/92</strain>
    </source>
</reference>
<dbReference type="Proteomes" id="UP000751190">
    <property type="component" value="Unassembled WGS sequence"/>
</dbReference>
<evidence type="ECO:0000259" key="1">
    <source>
        <dbReference type="Pfam" id="PF13472"/>
    </source>
</evidence>
<proteinExistence type="predicted"/>
<gene>
    <name evidence="2" type="ORF">KFE25_013427</name>
</gene>
<comment type="caution">
    <text evidence="2">The sequence shown here is derived from an EMBL/GenBank/DDBJ whole genome shotgun (WGS) entry which is preliminary data.</text>
</comment>
<dbReference type="Gene3D" id="3.40.50.1110">
    <property type="entry name" value="SGNH hydrolase"/>
    <property type="match status" value="1"/>
</dbReference>
<sequence length="275" mass="29059">MAVAFGLGGVMAFALSRARARRAARGQVFSRRGASWSTAPARIVCFGDSITEYGSAPDGWVARLGWAYSRKADVVNRGLSGYTSRLVRAILAELLAPLGPLPCERTAAVTLMLGSNDATEPGGFQHVPPDEFLAHMVAILRALRAAFPAATLLVLSPPPVDGAAWDAHCRRAYGAGGDGRSLELAREYGALAHRAAVATGCLFVDVLSSMIGPRADAHFAHLLSDGLHLSAAGHAHVYNLTQLALRDTAAAPDALREHFPRDPVGAPQLLLPCRR</sequence>
<dbReference type="InterPro" id="IPR045136">
    <property type="entry name" value="Iah1-like"/>
</dbReference>
<keyword evidence="3" id="KW-1185">Reference proteome</keyword>
<organism evidence="2 3">
    <name type="scientific">Diacronema lutheri</name>
    <name type="common">Unicellular marine alga</name>
    <name type="synonym">Monochrysis lutheri</name>
    <dbReference type="NCBI Taxonomy" id="2081491"/>
    <lineage>
        <taxon>Eukaryota</taxon>
        <taxon>Haptista</taxon>
        <taxon>Haptophyta</taxon>
        <taxon>Pavlovophyceae</taxon>
        <taxon>Pavlovales</taxon>
        <taxon>Pavlovaceae</taxon>
        <taxon>Diacronema</taxon>
    </lineage>
</organism>
<evidence type="ECO:0000313" key="2">
    <source>
        <dbReference type="EMBL" id="KAG8468344.1"/>
    </source>
</evidence>
<name>A0A8J5XQD7_DIALT</name>
<dbReference type="OMA" id="VPIDRYK"/>
<dbReference type="InterPro" id="IPR036514">
    <property type="entry name" value="SGNH_hydro_sf"/>
</dbReference>
<dbReference type="PANTHER" id="PTHR14209:SF19">
    <property type="entry name" value="ISOAMYL ACETATE-HYDROLYZING ESTERASE 1 HOMOLOG"/>
    <property type="match status" value="1"/>
</dbReference>
<feature type="domain" description="SGNH hydrolase-type esterase" evidence="1">
    <location>
        <begin position="45"/>
        <end position="235"/>
    </location>
</feature>
<dbReference type="EMBL" id="JAGTXO010000004">
    <property type="protein sequence ID" value="KAG8468344.1"/>
    <property type="molecule type" value="Genomic_DNA"/>
</dbReference>